<dbReference type="InterPro" id="IPR003689">
    <property type="entry name" value="ZIP"/>
</dbReference>
<sequence length="327" mass="33704">MSGGIIILMSIALAGASYGIGVLPLSVTFSKSTLGALTALGTGLLLGAGLGIIIPEGVETLASAYAGSDFPTSTISIALLLGFTFMLGVEQFTSSHSHSPLITPSITLEMNHSKELPSLPDVEFDAELDDLEDQATHSSRHSIEAQSDIQKVAVPLTLGLFIHGLADGLALGVSSLSDSSSGGLSDLSLVVFLALLIHKAPTTLAFTMSLLSTSLSRSQCKRHLALFSASTPIGAISSYFLLSIFGAGGGGKLTGFALLVSGGSFLYVATVLQPVSDHSHPTSSGGLGRKARALVVIIGVFIPFAIAFTFDHAHHVHLESPNIISSH</sequence>
<evidence type="ECO:0000256" key="1">
    <source>
        <dbReference type="ARBA" id="ARBA00004127"/>
    </source>
</evidence>
<evidence type="ECO:0000256" key="3">
    <source>
        <dbReference type="ARBA" id="ARBA00022692"/>
    </source>
</evidence>
<evidence type="ECO:0008006" key="10">
    <source>
        <dbReference type="Google" id="ProtNLM"/>
    </source>
</evidence>
<dbReference type="HOGENOM" id="CLU_028824_2_0_1"/>
<dbReference type="EMBL" id="KL197711">
    <property type="protein sequence ID" value="KDQ62606.1"/>
    <property type="molecule type" value="Genomic_DNA"/>
</dbReference>
<organism evidence="8 9">
    <name type="scientific">Jaapia argillacea MUCL 33604</name>
    <dbReference type="NCBI Taxonomy" id="933084"/>
    <lineage>
        <taxon>Eukaryota</taxon>
        <taxon>Fungi</taxon>
        <taxon>Dikarya</taxon>
        <taxon>Basidiomycota</taxon>
        <taxon>Agaricomycotina</taxon>
        <taxon>Agaricomycetes</taxon>
        <taxon>Agaricomycetidae</taxon>
        <taxon>Jaapiales</taxon>
        <taxon>Jaapiaceae</taxon>
        <taxon>Jaapia</taxon>
    </lineage>
</organism>
<dbReference type="InterPro" id="IPR045891">
    <property type="entry name" value="ZIP9"/>
</dbReference>
<dbReference type="PANTHER" id="PTHR16133">
    <property type="entry name" value="SOLUTE CARRIER FAMILY 39 ZINC TRANSPORTER , MEMBER 9-RELATED"/>
    <property type="match status" value="1"/>
</dbReference>
<feature type="transmembrane region" description="Helical" evidence="7">
    <location>
        <begin position="152"/>
        <end position="177"/>
    </location>
</feature>
<keyword evidence="5" id="KW-0333">Golgi apparatus</keyword>
<evidence type="ECO:0000256" key="2">
    <source>
        <dbReference type="ARBA" id="ARBA00004394"/>
    </source>
</evidence>
<feature type="transmembrane region" description="Helical" evidence="7">
    <location>
        <begin position="253"/>
        <end position="272"/>
    </location>
</feature>
<name>A0A067QJ07_9AGAM</name>
<feature type="transmembrane region" description="Helical" evidence="7">
    <location>
        <begin position="224"/>
        <end position="247"/>
    </location>
</feature>
<dbReference type="GO" id="GO:0006829">
    <property type="term" value="P:zinc ion transport"/>
    <property type="evidence" value="ECO:0007669"/>
    <property type="project" value="InterPro"/>
</dbReference>
<dbReference type="PANTHER" id="PTHR16133:SF0">
    <property type="entry name" value="ZINC_IRON REGULATED TRANSPORTER-RELATED PROTEIN 102B, ISOFORM E"/>
    <property type="match status" value="1"/>
</dbReference>
<proteinExistence type="predicted"/>
<keyword evidence="6 7" id="KW-0472">Membrane</keyword>
<feature type="transmembrane region" description="Helical" evidence="7">
    <location>
        <begin position="70"/>
        <end position="89"/>
    </location>
</feature>
<evidence type="ECO:0000313" key="8">
    <source>
        <dbReference type="EMBL" id="KDQ62606.1"/>
    </source>
</evidence>
<dbReference type="GO" id="GO:0046873">
    <property type="term" value="F:metal ion transmembrane transporter activity"/>
    <property type="evidence" value="ECO:0007669"/>
    <property type="project" value="InterPro"/>
</dbReference>
<evidence type="ECO:0000256" key="7">
    <source>
        <dbReference type="SAM" id="Phobius"/>
    </source>
</evidence>
<comment type="subcellular location">
    <subcellularLocation>
        <location evidence="1">Endomembrane system</location>
        <topology evidence="1">Multi-pass membrane protein</topology>
    </subcellularLocation>
    <subcellularLocation>
        <location evidence="2">Golgi apparatus membrane</location>
    </subcellularLocation>
</comment>
<feature type="transmembrane region" description="Helical" evidence="7">
    <location>
        <begin position="293"/>
        <end position="310"/>
    </location>
</feature>
<dbReference type="STRING" id="933084.A0A067QJ07"/>
<dbReference type="Pfam" id="PF02535">
    <property type="entry name" value="Zip"/>
    <property type="match status" value="1"/>
</dbReference>
<feature type="transmembrane region" description="Helical" evidence="7">
    <location>
        <begin position="189"/>
        <end position="212"/>
    </location>
</feature>
<feature type="transmembrane region" description="Helical" evidence="7">
    <location>
        <begin position="6"/>
        <end position="27"/>
    </location>
</feature>
<evidence type="ECO:0000256" key="6">
    <source>
        <dbReference type="ARBA" id="ARBA00023136"/>
    </source>
</evidence>
<dbReference type="OrthoDB" id="19859at2759"/>
<reference evidence="9" key="1">
    <citation type="journal article" date="2014" name="Proc. Natl. Acad. Sci. U.S.A.">
        <title>Extensive sampling of basidiomycete genomes demonstrates inadequacy of the white-rot/brown-rot paradigm for wood decay fungi.</title>
        <authorList>
            <person name="Riley R."/>
            <person name="Salamov A.A."/>
            <person name="Brown D.W."/>
            <person name="Nagy L.G."/>
            <person name="Floudas D."/>
            <person name="Held B.W."/>
            <person name="Levasseur A."/>
            <person name="Lombard V."/>
            <person name="Morin E."/>
            <person name="Otillar R."/>
            <person name="Lindquist E.A."/>
            <person name="Sun H."/>
            <person name="LaButti K.M."/>
            <person name="Schmutz J."/>
            <person name="Jabbour D."/>
            <person name="Luo H."/>
            <person name="Baker S.E."/>
            <person name="Pisabarro A.G."/>
            <person name="Walton J.D."/>
            <person name="Blanchette R.A."/>
            <person name="Henrissat B."/>
            <person name="Martin F."/>
            <person name="Cullen D."/>
            <person name="Hibbett D.S."/>
            <person name="Grigoriev I.V."/>
        </authorList>
    </citation>
    <scope>NUCLEOTIDE SEQUENCE [LARGE SCALE GENOMIC DNA]</scope>
    <source>
        <strain evidence="9">MUCL 33604</strain>
    </source>
</reference>
<dbReference type="InParanoid" id="A0A067QJ07"/>
<feature type="transmembrane region" description="Helical" evidence="7">
    <location>
        <begin position="34"/>
        <end position="54"/>
    </location>
</feature>
<evidence type="ECO:0000256" key="5">
    <source>
        <dbReference type="ARBA" id="ARBA00023034"/>
    </source>
</evidence>
<dbReference type="AlphaFoldDB" id="A0A067QJ07"/>
<dbReference type="GO" id="GO:0000139">
    <property type="term" value="C:Golgi membrane"/>
    <property type="evidence" value="ECO:0007669"/>
    <property type="project" value="UniProtKB-SubCell"/>
</dbReference>
<keyword evidence="4 7" id="KW-1133">Transmembrane helix</keyword>
<evidence type="ECO:0000256" key="4">
    <source>
        <dbReference type="ARBA" id="ARBA00022989"/>
    </source>
</evidence>
<accession>A0A067QJ07</accession>
<keyword evidence="9" id="KW-1185">Reference proteome</keyword>
<protein>
    <recommendedName>
        <fullName evidence="10">Zinc/iron permease</fullName>
    </recommendedName>
</protein>
<dbReference type="Proteomes" id="UP000027265">
    <property type="component" value="Unassembled WGS sequence"/>
</dbReference>
<gene>
    <name evidence="8" type="ORF">JAAARDRAFT_189904</name>
</gene>
<evidence type="ECO:0000313" key="9">
    <source>
        <dbReference type="Proteomes" id="UP000027265"/>
    </source>
</evidence>
<keyword evidence="3 7" id="KW-0812">Transmembrane</keyword>